<dbReference type="Proteomes" id="UP000324222">
    <property type="component" value="Unassembled WGS sequence"/>
</dbReference>
<gene>
    <name evidence="2" type="ORF">E2C01_016241</name>
</gene>
<dbReference type="EMBL" id="VSRR010001177">
    <property type="protein sequence ID" value="MPC23201.1"/>
    <property type="molecule type" value="Genomic_DNA"/>
</dbReference>
<dbReference type="AlphaFoldDB" id="A0A5B7DNK2"/>
<evidence type="ECO:0000313" key="2">
    <source>
        <dbReference type="EMBL" id="MPC23201.1"/>
    </source>
</evidence>
<feature type="compositionally biased region" description="Polar residues" evidence="1">
    <location>
        <begin position="8"/>
        <end position="17"/>
    </location>
</feature>
<feature type="region of interest" description="Disordered" evidence="1">
    <location>
        <begin position="1"/>
        <end position="20"/>
    </location>
</feature>
<reference evidence="2 3" key="1">
    <citation type="submission" date="2019-05" db="EMBL/GenBank/DDBJ databases">
        <title>Another draft genome of Portunus trituberculatus and its Hox gene families provides insights of decapod evolution.</title>
        <authorList>
            <person name="Jeong J.-H."/>
            <person name="Song I."/>
            <person name="Kim S."/>
            <person name="Choi T."/>
            <person name="Kim D."/>
            <person name="Ryu S."/>
            <person name="Kim W."/>
        </authorList>
    </citation>
    <scope>NUCLEOTIDE SEQUENCE [LARGE SCALE GENOMIC DNA]</scope>
    <source>
        <tissue evidence="2">Muscle</tissue>
    </source>
</reference>
<comment type="caution">
    <text evidence="2">The sequence shown here is derived from an EMBL/GenBank/DDBJ whole genome shotgun (WGS) entry which is preliminary data.</text>
</comment>
<name>A0A5B7DNK2_PORTR</name>
<sequence>MMRGKVVTSPTSKSTQGAALELCPPNDSNTRILYEFRYIHKITNAITSLPGQGCDVIKWAALVQLPPTSCVYS</sequence>
<protein>
    <submittedName>
        <fullName evidence="2">Uncharacterized protein</fullName>
    </submittedName>
</protein>
<organism evidence="2 3">
    <name type="scientific">Portunus trituberculatus</name>
    <name type="common">Swimming crab</name>
    <name type="synonym">Neptunus trituberculatus</name>
    <dbReference type="NCBI Taxonomy" id="210409"/>
    <lineage>
        <taxon>Eukaryota</taxon>
        <taxon>Metazoa</taxon>
        <taxon>Ecdysozoa</taxon>
        <taxon>Arthropoda</taxon>
        <taxon>Crustacea</taxon>
        <taxon>Multicrustacea</taxon>
        <taxon>Malacostraca</taxon>
        <taxon>Eumalacostraca</taxon>
        <taxon>Eucarida</taxon>
        <taxon>Decapoda</taxon>
        <taxon>Pleocyemata</taxon>
        <taxon>Brachyura</taxon>
        <taxon>Eubrachyura</taxon>
        <taxon>Portunoidea</taxon>
        <taxon>Portunidae</taxon>
        <taxon>Portuninae</taxon>
        <taxon>Portunus</taxon>
    </lineage>
</organism>
<keyword evidence="3" id="KW-1185">Reference proteome</keyword>
<evidence type="ECO:0000313" key="3">
    <source>
        <dbReference type="Proteomes" id="UP000324222"/>
    </source>
</evidence>
<evidence type="ECO:0000256" key="1">
    <source>
        <dbReference type="SAM" id="MobiDB-lite"/>
    </source>
</evidence>
<proteinExistence type="predicted"/>
<accession>A0A5B7DNK2</accession>